<dbReference type="AlphaFoldDB" id="A0A397S902"/>
<proteinExistence type="predicted"/>
<organism evidence="1 2">
    <name type="scientific">Glomus cerebriforme</name>
    <dbReference type="NCBI Taxonomy" id="658196"/>
    <lineage>
        <taxon>Eukaryota</taxon>
        <taxon>Fungi</taxon>
        <taxon>Fungi incertae sedis</taxon>
        <taxon>Mucoromycota</taxon>
        <taxon>Glomeromycotina</taxon>
        <taxon>Glomeromycetes</taxon>
        <taxon>Glomerales</taxon>
        <taxon>Glomeraceae</taxon>
        <taxon>Glomus</taxon>
    </lineage>
</organism>
<sequence length="99" mass="11667">MRHHTETFVGSSCFERFQSSLDVILEDSGVVRWILKVNFKGLKLGSTASWTILECHFKSLGDYWIPFRGFQSGLLWAFRRSMAFWTPFQRLRTVSRLLF</sequence>
<gene>
    <name evidence="1" type="ORF">C1645_881044</name>
</gene>
<comment type="caution">
    <text evidence="1">The sequence shown here is derived from an EMBL/GenBank/DDBJ whole genome shotgun (WGS) entry which is preliminary data.</text>
</comment>
<reference evidence="1 2" key="1">
    <citation type="submission" date="2018-06" db="EMBL/GenBank/DDBJ databases">
        <title>Comparative genomics reveals the genomic features of Rhizophagus irregularis, R. cerebriforme, R. diaphanum and Gigaspora rosea, and their symbiotic lifestyle signature.</title>
        <authorList>
            <person name="Morin E."/>
            <person name="San Clemente H."/>
            <person name="Chen E.C.H."/>
            <person name="De La Providencia I."/>
            <person name="Hainaut M."/>
            <person name="Kuo A."/>
            <person name="Kohler A."/>
            <person name="Murat C."/>
            <person name="Tang N."/>
            <person name="Roy S."/>
            <person name="Loubradou J."/>
            <person name="Henrissat B."/>
            <person name="Grigoriev I.V."/>
            <person name="Corradi N."/>
            <person name="Roux C."/>
            <person name="Martin F.M."/>
        </authorList>
    </citation>
    <scope>NUCLEOTIDE SEQUENCE [LARGE SCALE GENOMIC DNA]</scope>
    <source>
        <strain evidence="1 2">DAOM 227022</strain>
    </source>
</reference>
<evidence type="ECO:0000313" key="1">
    <source>
        <dbReference type="EMBL" id="RIA82438.1"/>
    </source>
</evidence>
<accession>A0A397S902</accession>
<keyword evidence="2" id="KW-1185">Reference proteome</keyword>
<name>A0A397S902_9GLOM</name>
<dbReference type="EMBL" id="QKYT01000666">
    <property type="protein sequence ID" value="RIA82438.1"/>
    <property type="molecule type" value="Genomic_DNA"/>
</dbReference>
<evidence type="ECO:0000313" key="2">
    <source>
        <dbReference type="Proteomes" id="UP000265703"/>
    </source>
</evidence>
<dbReference type="Proteomes" id="UP000265703">
    <property type="component" value="Unassembled WGS sequence"/>
</dbReference>
<protein>
    <submittedName>
        <fullName evidence="1">Uncharacterized protein</fullName>
    </submittedName>
</protein>